<comment type="caution">
    <text evidence="5">The sequence shown here is derived from an EMBL/GenBank/DDBJ whole genome shotgun (WGS) entry which is preliminary data.</text>
</comment>
<comment type="similarity">
    <text evidence="1">Belongs to the prokaryotic/mitochondrial release factor family.</text>
</comment>
<dbReference type="Gene3D" id="3.30.70.1660">
    <property type="match status" value="2"/>
</dbReference>
<evidence type="ECO:0000256" key="2">
    <source>
        <dbReference type="ARBA" id="ARBA00022481"/>
    </source>
</evidence>
<dbReference type="Gene3D" id="3.30.160.20">
    <property type="match status" value="1"/>
</dbReference>
<keyword evidence="3" id="KW-0648">Protein biosynthesis</keyword>
<evidence type="ECO:0000259" key="4">
    <source>
        <dbReference type="SMART" id="SM00937"/>
    </source>
</evidence>
<evidence type="ECO:0000313" key="6">
    <source>
        <dbReference type="Proteomes" id="UP000230033"/>
    </source>
</evidence>
<feature type="domain" description="Peptide chain release factor" evidence="4">
    <location>
        <begin position="1"/>
        <end position="63"/>
    </location>
</feature>
<dbReference type="InterPro" id="IPR045853">
    <property type="entry name" value="Pep_chain_release_fac_I_sf"/>
</dbReference>
<reference evidence="6" key="1">
    <citation type="submission" date="2017-09" db="EMBL/GenBank/DDBJ databases">
        <title>Depth-based differentiation of microbial function through sediment-hosted aquifers and enrichment of novel symbionts in the deep terrestrial subsurface.</title>
        <authorList>
            <person name="Probst A.J."/>
            <person name="Ladd B."/>
            <person name="Jarett J.K."/>
            <person name="Geller-Mcgrath D.E."/>
            <person name="Sieber C.M.K."/>
            <person name="Emerson J.B."/>
            <person name="Anantharaman K."/>
            <person name="Thomas B.C."/>
            <person name="Malmstrom R."/>
            <person name="Stieglmeier M."/>
            <person name="Klingl A."/>
            <person name="Woyke T."/>
            <person name="Ryan C.M."/>
            <person name="Banfield J.F."/>
        </authorList>
    </citation>
    <scope>NUCLEOTIDE SEQUENCE [LARGE SCALE GENOMIC DNA]</scope>
</reference>
<evidence type="ECO:0000313" key="5">
    <source>
        <dbReference type="EMBL" id="PIS13849.1"/>
    </source>
</evidence>
<evidence type="ECO:0000256" key="1">
    <source>
        <dbReference type="ARBA" id="ARBA00010835"/>
    </source>
</evidence>
<dbReference type="PANTHER" id="PTHR43804">
    <property type="entry name" value="LD18447P"/>
    <property type="match status" value="1"/>
</dbReference>
<dbReference type="InterPro" id="IPR005139">
    <property type="entry name" value="PCRF"/>
</dbReference>
<dbReference type="GO" id="GO:0003747">
    <property type="term" value="F:translation release factor activity"/>
    <property type="evidence" value="ECO:0007669"/>
    <property type="project" value="InterPro"/>
</dbReference>
<dbReference type="InterPro" id="IPR050057">
    <property type="entry name" value="Prokaryotic/Mito_RF"/>
</dbReference>
<sequence>MNNNAAILEIRGAVGGDEAKIWANDLSRMYTRFANQKAWQVSFLGKGTVKVKGENAYSLLKNESGVHRVQRIPQTERYGRVHTSTATVLVLPEITDNEISINPADLDWQFYRASSHGGQNVQKVSSAVRVVHRPTGMVVTCEQERFQEQNRVLALELLRAKLWEAEELRKESTMAGYRSAIGRGMRSEKIRTYNFAQDRVTDHRIKKSWHNLEGILDGKLDKIISSASVQKNNLSD</sequence>
<dbReference type="InterPro" id="IPR000352">
    <property type="entry name" value="Pep_chain_release_fac_I"/>
</dbReference>
<protein>
    <recommendedName>
        <fullName evidence="4">Peptide chain release factor domain-containing protein</fullName>
    </recommendedName>
</protein>
<organism evidence="5 6">
    <name type="scientific">Candidatus Shapirobacteria bacterium CG09_land_8_20_14_0_10_47_13</name>
    <dbReference type="NCBI Taxonomy" id="1974481"/>
    <lineage>
        <taxon>Bacteria</taxon>
        <taxon>Candidatus Shapironibacteriota</taxon>
    </lineage>
</organism>
<evidence type="ECO:0000256" key="3">
    <source>
        <dbReference type="ARBA" id="ARBA00022917"/>
    </source>
</evidence>
<dbReference type="Proteomes" id="UP000230033">
    <property type="component" value="Unassembled WGS sequence"/>
</dbReference>
<accession>A0A2H0WPK0</accession>
<dbReference type="AlphaFoldDB" id="A0A2H0WPK0"/>
<proteinExistence type="inferred from homology"/>
<dbReference type="SMART" id="SM00937">
    <property type="entry name" value="PCRF"/>
    <property type="match status" value="1"/>
</dbReference>
<dbReference type="EMBL" id="PEZJ01000025">
    <property type="protein sequence ID" value="PIS13849.1"/>
    <property type="molecule type" value="Genomic_DNA"/>
</dbReference>
<dbReference type="GO" id="GO:0005737">
    <property type="term" value="C:cytoplasm"/>
    <property type="evidence" value="ECO:0007669"/>
    <property type="project" value="UniProtKB-ARBA"/>
</dbReference>
<keyword evidence="2" id="KW-0488">Methylation</keyword>
<gene>
    <name evidence="5" type="ORF">COT65_02005</name>
</gene>
<dbReference type="Pfam" id="PF00472">
    <property type="entry name" value="RF-1"/>
    <property type="match status" value="1"/>
</dbReference>
<name>A0A2H0WPK0_9BACT</name>
<dbReference type="Pfam" id="PF03462">
    <property type="entry name" value="PCRF"/>
    <property type="match status" value="1"/>
</dbReference>
<dbReference type="SUPFAM" id="SSF75620">
    <property type="entry name" value="Release factor"/>
    <property type="match status" value="1"/>
</dbReference>
<dbReference type="PANTHER" id="PTHR43804:SF7">
    <property type="entry name" value="LD18447P"/>
    <property type="match status" value="1"/>
</dbReference>